<evidence type="ECO:0000313" key="3">
    <source>
        <dbReference type="Proteomes" id="UP000298652"/>
    </source>
</evidence>
<dbReference type="Gramene" id="TKW02954">
    <property type="protein sequence ID" value="TKW02954"/>
    <property type="gene ID" value="SEVIR_7G045505v2"/>
</dbReference>
<accession>A0A4U6TNQ5</accession>
<keyword evidence="3" id="KW-1185">Reference proteome</keyword>
<proteinExistence type="predicted"/>
<gene>
    <name evidence="2" type="ORF">SEVIR_7G045505v2</name>
</gene>
<name>A0A4U6TNQ5_SETVI</name>
<feature type="compositionally biased region" description="Pro residues" evidence="1">
    <location>
        <begin position="183"/>
        <end position="192"/>
    </location>
</feature>
<evidence type="ECO:0000256" key="1">
    <source>
        <dbReference type="SAM" id="MobiDB-lite"/>
    </source>
</evidence>
<reference evidence="2" key="1">
    <citation type="submission" date="2019-03" db="EMBL/GenBank/DDBJ databases">
        <title>WGS assembly of Setaria viridis.</title>
        <authorList>
            <person name="Huang P."/>
            <person name="Jenkins J."/>
            <person name="Grimwood J."/>
            <person name="Barry K."/>
            <person name="Healey A."/>
            <person name="Mamidi S."/>
            <person name="Sreedasyam A."/>
            <person name="Shu S."/>
            <person name="Feldman M."/>
            <person name="Wu J."/>
            <person name="Yu Y."/>
            <person name="Chen C."/>
            <person name="Johnson J."/>
            <person name="Rokhsar D."/>
            <person name="Baxter I."/>
            <person name="Schmutz J."/>
            <person name="Brutnell T."/>
            <person name="Kellogg E."/>
        </authorList>
    </citation>
    <scope>NUCLEOTIDE SEQUENCE [LARGE SCALE GENOMIC DNA]</scope>
</reference>
<feature type="region of interest" description="Disordered" evidence="1">
    <location>
        <begin position="152"/>
        <end position="192"/>
    </location>
</feature>
<evidence type="ECO:0000313" key="2">
    <source>
        <dbReference type="EMBL" id="TKW02954.1"/>
    </source>
</evidence>
<dbReference type="EMBL" id="CM016558">
    <property type="protein sequence ID" value="TKW02954.1"/>
    <property type="molecule type" value="Genomic_DNA"/>
</dbReference>
<dbReference type="AlphaFoldDB" id="A0A4U6TNQ5"/>
<sequence length="192" mass="20626">MTAGATPGVLHHRPLRSIAAPAEHSIVSPRPSRRFPSLSPAPLPFSVPAAIKGMHQPLEFPPPLLPSAIFLLPAQAPSATHQVPEELCSQILSQFSPSHPAACSSALRKSLLVICKKHRRRRSTAGLSRCSSFGRSTQACFFSTPSFPFRKKVSCRPQSASPDPSYPPDPGSVSPDPVCSADPYPPRPRARL</sequence>
<protein>
    <submittedName>
        <fullName evidence="2">Uncharacterized protein</fullName>
    </submittedName>
</protein>
<dbReference type="Proteomes" id="UP000298652">
    <property type="component" value="Chromosome 7"/>
</dbReference>
<organism evidence="2 3">
    <name type="scientific">Setaria viridis</name>
    <name type="common">Green bristlegrass</name>
    <name type="synonym">Setaria italica subsp. viridis</name>
    <dbReference type="NCBI Taxonomy" id="4556"/>
    <lineage>
        <taxon>Eukaryota</taxon>
        <taxon>Viridiplantae</taxon>
        <taxon>Streptophyta</taxon>
        <taxon>Embryophyta</taxon>
        <taxon>Tracheophyta</taxon>
        <taxon>Spermatophyta</taxon>
        <taxon>Magnoliopsida</taxon>
        <taxon>Liliopsida</taxon>
        <taxon>Poales</taxon>
        <taxon>Poaceae</taxon>
        <taxon>PACMAD clade</taxon>
        <taxon>Panicoideae</taxon>
        <taxon>Panicodae</taxon>
        <taxon>Paniceae</taxon>
        <taxon>Cenchrinae</taxon>
        <taxon>Setaria</taxon>
    </lineage>
</organism>